<evidence type="ECO:0000256" key="6">
    <source>
        <dbReference type="ARBA" id="ARBA00022967"/>
    </source>
</evidence>
<feature type="domain" description="ABC transporter" evidence="9">
    <location>
        <begin position="5"/>
        <end position="255"/>
    </location>
</feature>
<organism evidence="10 11">
    <name type="scientific">Paenarthrobacter aromaticivorans</name>
    <dbReference type="NCBI Taxonomy" id="2849150"/>
    <lineage>
        <taxon>Bacteria</taxon>
        <taxon>Bacillati</taxon>
        <taxon>Actinomycetota</taxon>
        <taxon>Actinomycetes</taxon>
        <taxon>Micrococcales</taxon>
        <taxon>Micrococcaceae</taxon>
        <taxon>Paenarthrobacter</taxon>
    </lineage>
</organism>
<feature type="compositionally biased region" description="Low complexity" evidence="8">
    <location>
        <begin position="286"/>
        <end position="296"/>
    </location>
</feature>
<reference evidence="10 11" key="1">
    <citation type="submission" date="2021-06" db="EMBL/GenBank/DDBJ databases">
        <authorList>
            <person name="Jeong J.W."/>
        </authorList>
    </citation>
    <scope>NUCLEOTIDE SEQUENCE [LARGE SCALE GENOMIC DNA]</scope>
    <source>
        <strain evidence="10 11">MMS21-TAE1-1</strain>
    </source>
</reference>
<dbReference type="PROSITE" id="PS50893">
    <property type="entry name" value="ABC_TRANSPORTER_2"/>
    <property type="match status" value="1"/>
</dbReference>
<comment type="similarity">
    <text evidence="2">Belongs to the ABC transporter superfamily.</text>
</comment>
<dbReference type="CDD" id="cd03257">
    <property type="entry name" value="ABC_NikE_OppD_transporters"/>
    <property type="match status" value="1"/>
</dbReference>
<proteinExistence type="inferred from homology"/>
<evidence type="ECO:0000256" key="1">
    <source>
        <dbReference type="ARBA" id="ARBA00004202"/>
    </source>
</evidence>
<protein>
    <submittedName>
        <fullName evidence="10">ABC transporter ATP-binding protein</fullName>
    </submittedName>
</protein>
<evidence type="ECO:0000256" key="7">
    <source>
        <dbReference type="ARBA" id="ARBA00023136"/>
    </source>
</evidence>
<keyword evidence="10" id="KW-0547">Nucleotide-binding</keyword>
<evidence type="ECO:0000256" key="5">
    <source>
        <dbReference type="ARBA" id="ARBA00022519"/>
    </source>
</evidence>
<evidence type="ECO:0000313" key="10">
    <source>
        <dbReference type="EMBL" id="MBU8864729.1"/>
    </source>
</evidence>
<keyword evidence="3" id="KW-0813">Transport</keyword>
<dbReference type="InterPro" id="IPR017871">
    <property type="entry name" value="ABC_transporter-like_CS"/>
</dbReference>
<evidence type="ECO:0000256" key="8">
    <source>
        <dbReference type="SAM" id="MobiDB-lite"/>
    </source>
</evidence>
<comment type="caution">
    <text evidence="10">The sequence shown here is derived from an EMBL/GenBank/DDBJ whole genome shotgun (WGS) entry which is preliminary data.</text>
</comment>
<dbReference type="RefSeq" id="WP_216921293.1">
    <property type="nucleotide sequence ID" value="NZ_JAHOPC010000001.1"/>
</dbReference>
<name>A0ABS6I122_9MICC</name>
<comment type="subcellular location">
    <subcellularLocation>
        <location evidence="1">Cell membrane</location>
        <topology evidence="1">Peripheral membrane protein</topology>
    </subcellularLocation>
</comment>
<keyword evidence="7" id="KW-0472">Membrane</keyword>
<dbReference type="InterPro" id="IPR050388">
    <property type="entry name" value="ABC_Ni/Peptide_Import"/>
</dbReference>
<dbReference type="GO" id="GO:0005524">
    <property type="term" value="F:ATP binding"/>
    <property type="evidence" value="ECO:0007669"/>
    <property type="project" value="UniProtKB-KW"/>
</dbReference>
<dbReference type="Proteomes" id="UP000824166">
    <property type="component" value="Unassembled WGS sequence"/>
</dbReference>
<dbReference type="PANTHER" id="PTHR43297:SF14">
    <property type="entry name" value="ATPASE AAA-TYPE CORE DOMAIN-CONTAINING PROTEIN"/>
    <property type="match status" value="1"/>
</dbReference>
<feature type="region of interest" description="Disordered" evidence="8">
    <location>
        <begin position="286"/>
        <end position="318"/>
    </location>
</feature>
<keyword evidence="6" id="KW-1278">Translocase</keyword>
<keyword evidence="4" id="KW-1003">Cell membrane</keyword>
<evidence type="ECO:0000256" key="2">
    <source>
        <dbReference type="ARBA" id="ARBA00005417"/>
    </source>
</evidence>
<sequence>MMTGLHVRDLVTEFHSRSGVTRALHSISFDVGANEIVGVVGESGSGKSTVVRSVIKLLMPPGRVMEGTAEFHGEDLIRLPERQIRRVRGKEIGFVAQNPFSALNPVLRIEKQFANIAKAHGVKVDAGSRGRALDLLASSGVNDPERVMRGYAHELSGGMAQRVVIAMALYLNPRLVIADEPTTALDLTVQRQVMDTLSRLTKESGRSMLIVTHDLGVVANYCDRVLVMYQGSIVEHGPVSEVFVRPQDPYTVSLLNSVVQPKAGPSGKGRPDAAVSDTAVSDAAVPRAAASRTVVSDTSQPKVAGVTHPTELSESRSI</sequence>
<evidence type="ECO:0000256" key="3">
    <source>
        <dbReference type="ARBA" id="ARBA00022448"/>
    </source>
</evidence>
<dbReference type="PANTHER" id="PTHR43297">
    <property type="entry name" value="OLIGOPEPTIDE TRANSPORT ATP-BINDING PROTEIN APPD"/>
    <property type="match status" value="1"/>
</dbReference>
<keyword evidence="11" id="KW-1185">Reference proteome</keyword>
<dbReference type="InterPro" id="IPR003593">
    <property type="entry name" value="AAA+_ATPase"/>
</dbReference>
<dbReference type="PROSITE" id="PS00211">
    <property type="entry name" value="ABC_TRANSPORTER_1"/>
    <property type="match status" value="1"/>
</dbReference>
<evidence type="ECO:0000259" key="9">
    <source>
        <dbReference type="PROSITE" id="PS50893"/>
    </source>
</evidence>
<feature type="region of interest" description="Disordered" evidence="8">
    <location>
        <begin position="261"/>
        <end position="280"/>
    </location>
</feature>
<dbReference type="SMART" id="SM00382">
    <property type="entry name" value="AAA"/>
    <property type="match status" value="1"/>
</dbReference>
<dbReference type="EMBL" id="JAHOPC010000001">
    <property type="protein sequence ID" value="MBU8864729.1"/>
    <property type="molecule type" value="Genomic_DNA"/>
</dbReference>
<evidence type="ECO:0000313" key="11">
    <source>
        <dbReference type="Proteomes" id="UP000824166"/>
    </source>
</evidence>
<accession>A0ABS6I122</accession>
<keyword evidence="10" id="KW-0067">ATP-binding</keyword>
<evidence type="ECO:0000256" key="4">
    <source>
        <dbReference type="ARBA" id="ARBA00022475"/>
    </source>
</evidence>
<gene>
    <name evidence="10" type="ORF">KSW38_00250</name>
</gene>
<keyword evidence="5" id="KW-0997">Cell inner membrane</keyword>
<dbReference type="Pfam" id="PF00005">
    <property type="entry name" value="ABC_tran"/>
    <property type="match status" value="1"/>
</dbReference>
<dbReference type="InterPro" id="IPR003439">
    <property type="entry name" value="ABC_transporter-like_ATP-bd"/>
</dbReference>